<feature type="compositionally biased region" description="Polar residues" evidence="1">
    <location>
        <begin position="31"/>
        <end position="40"/>
    </location>
</feature>
<evidence type="ECO:0000313" key="2">
    <source>
        <dbReference type="EMBL" id="EAU93461.2"/>
    </source>
</evidence>
<dbReference type="VEuPathDB" id="FungiDB:CC1G_04440"/>
<feature type="compositionally biased region" description="Low complexity" evidence="1">
    <location>
        <begin position="84"/>
        <end position="99"/>
    </location>
</feature>
<dbReference type="GeneID" id="6004893"/>
<name>A8N0L9_COPC7</name>
<sequence length="123" mass="13659">MKRSRWPSQSLTPSPTFSTEWFHHVTPSALARNSPTTATSTRERAFASTSVLASTPRCRRKSERSFRIEDKALVLLPPAHSDPSRQSTSTPLPLPTTTLPSPPSPPTMDTTTWSGSHYGCFYR</sequence>
<dbReference type="Proteomes" id="UP000001861">
    <property type="component" value="Unassembled WGS sequence"/>
</dbReference>
<comment type="caution">
    <text evidence="2">The sequence shown here is derived from an EMBL/GenBank/DDBJ whole genome shotgun (WGS) entry which is preliminary data.</text>
</comment>
<dbReference type="HOGENOM" id="CLU_2015147_0_0_1"/>
<gene>
    <name evidence="2" type="ORF">CC1G_04440</name>
</gene>
<accession>A8N0L9</accession>
<dbReference type="RefSeq" id="XP_001828469.2">
    <property type="nucleotide sequence ID" value="XM_001828417.2"/>
</dbReference>
<dbReference type="AlphaFoldDB" id="A8N0L9"/>
<protein>
    <submittedName>
        <fullName evidence="2">Uncharacterized protein</fullName>
    </submittedName>
</protein>
<feature type="region of interest" description="Disordered" evidence="1">
    <location>
        <begin position="76"/>
        <end position="112"/>
    </location>
</feature>
<reference evidence="2 3" key="1">
    <citation type="journal article" date="2010" name="Proc. Natl. Acad. Sci. U.S.A.">
        <title>Insights into evolution of multicellular fungi from the assembled chromosomes of the mushroom Coprinopsis cinerea (Coprinus cinereus).</title>
        <authorList>
            <person name="Stajich J.E."/>
            <person name="Wilke S.K."/>
            <person name="Ahren D."/>
            <person name="Au C.H."/>
            <person name="Birren B.W."/>
            <person name="Borodovsky M."/>
            <person name="Burns C."/>
            <person name="Canback B."/>
            <person name="Casselton L.A."/>
            <person name="Cheng C.K."/>
            <person name="Deng J."/>
            <person name="Dietrich F.S."/>
            <person name="Fargo D.C."/>
            <person name="Farman M.L."/>
            <person name="Gathman A.C."/>
            <person name="Goldberg J."/>
            <person name="Guigo R."/>
            <person name="Hoegger P.J."/>
            <person name="Hooker J.B."/>
            <person name="Huggins A."/>
            <person name="James T.Y."/>
            <person name="Kamada T."/>
            <person name="Kilaru S."/>
            <person name="Kodira C."/>
            <person name="Kues U."/>
            <person name="Kupfer D."/>
            <person name="Kwan H.S."/>
            <person name="Lomsadze A."/>
            <person name="Li W."/>
            <person name="Lilly W.W."/>
            <person name="Ma L.J."/>
            <person name="Mackey A.J."/>
            <person name="Manning G."/>
            <person name="Martin F."/>
            <person name="Muraguchi H."/>
            <person name="Natvig D.O."/>
            <person name="Palmerini H."/>
            <person name="Ramesh M.A."/>
            <person name="Rehmeyer C.J."/>
            <person name="Roe B.A."/>
            <person name="Shenoy N."/>
            <person name="Stanke M."/>
            <person name="Ter-Hovhannisyan V."/>
            <person name="Tunlid A."/>
            <person name="Velagapudi R."/>
            <person name="Vision T.J."/>
            <person name="Zeng Q."/>
            <person name="Zolan M.E."/>
            <person name="Pukkila P.J."/>
        </authorList>
    </citation>
    <scope>NUCLEOTIDE SEQUENCE [LARGE SCALE GENOMIC DNA]</scope>
    <source>
        <strain evidence="3">Okayama-7 / 130 / ATCC MYA-4618 / FGSC 9003</strain>
    </source>
</reference>
<feature type="region of interest" description="Disordered" evidence="1">
    <location>
        <begin position="28"/>
        <end position="64"/>
    </location>
</feature>
<dbReference type="InParanoid" id="A8N0L9"/>
<organism evidence="2 3">
    <name type="scientific">Coprinopsis cinerea (strain Okayama-7 / 130 / ATCC MYA-4618 / FGSC 9003)</name>
    <name type="common">Inky cap fungus</name>
    <name type="synonym">Hormographiella aspergillata</name>
    <dbReference type="NCBI Taxonomy" id="240176"/>
    <lineage>
        <taxon>Eukaryota</taxon>
        <taxon>Fungi</taxon>
        <taxon>Dikarya</taxon>
        <taxon>Basidiomycota</taxon>
        <taxon>Agaricomycotina</taxon>
        <taxon>Agaricomycetes</taxon>
        <taxon>Agaricomycetidae</taxon>
        <taxon>Agaricales</taxon>
        <taxon>Agaricineae</taxon>
        <taxon>Psathyrellaceae</taxon>
        <taxon>Coprinopsis</taxon>
    </lineage>
</organism>
<evidence type="ECO:0000313" key="3">
    <source>
        <dbReference type="Proteomes" id="UP000001861"/>
    </source>
</evidence>
<keyword evidence="3" id="KW-1185">Reference proteome</keyword>
<evidence type="ECO:0000256" key="1">
    <source>
        <dbReference type="SAM" id="MobiDB-lite"/>
    </source>
</evidence>
<dbReference type="EMBL" id="AACS02000001">
    <property type="protein sequence ID" value="EAU93461.2"/>
    <property type="molecule type" value="Genomic_DNA"/>
</dbReference>
<dbReference type="KEGG" id="cci:CC1G_04440"/>
<proteinExistence type="predicted"/>